<keyword evidence="1" id="KW-0732">Signal</keyword>
<keyword evidence="3" id="KW-1185">Reference proteome</keyword>
<gene>
    <name evidence="2" type="ORF">BLX24_13015</name>
</gene>
<dbReference type="PROSITE" id="PS51257">
    <property type="entry name" value="PROKAR_LIPOPROTEIN"/>
    <property type="match status" value="1"/>
</dbReference>
<dbReference type="OrthoDB" id="843771at2"/>
<dbReference type="RefSeq" id="WP_071503600.1">
    <property type="nucleotide sequence ID" value="NZ_MORL01000006.1"/>
</dbReference>
<feature type="signal peptide" evidence="1">
    <location>
        <begin position="1"/>
        <end position="25"/>
    </location>
</feature>
<sequence length="486" mass="53050">MKRILASFRYKALVVAGLLAASACTGDFDQINTNPNAPSTATADLFLPHGIQSAVDAYWGGSLGMDIGDLISQYWARIQYTDVDQYTITSDIYSGAWQTFYVEALGDYQRIYKLGVENKNPNYQAVAMIMRSWVFSLLTDIYGDIPYAQAIQGIEGIVQPKYDTQKEVYAGIIKELKAANDMIDVTDKTKAIAGDILLGNDLTRWKKFANTLSLRLLNRIATKTDAGFDVKAEINRILADPAKYPVLTSNTDNIQLNYLDATNNNNPINQNRKTRDDHRVSATLVTRLQALSDARLAVYADKPADGGDYKGVPNGLSNADANALGLSKTSKVGAYFVSATAPGVLISYAELLFIKAELAYKGITAAGDVATNYTGGITASHSQYKLTVSPAYLTANALKSGADGYTQIMEQKWIALFGQGVEAWTEYRRTGIPALKPSVINVNAGIIPTRLPYPGSEESLNYTNFKDALTKQAIANDMKSKLWIAK</sequence>
<evidence type="ECO:0000313" key="2">
    <source>
        <dbReference type="EMBL" id="OIN58491.1"/>
    </source>
</evidence>
<comment type="caution">
    <text evidence="2">The sequence shown here is derived from an EMBL/GenBank/DDBJ whole genome shotgun (WGS) entry which is preliminary data.</text>
</comment>
<dbReference type="AlphaFoldDB" id="A0A1S2VIB4"/>
<dbReference type="Proteomes" id="UP000181790">
    <property type="component" value="Unassembled WGS sequence"/>
</dbReference>
<evidence type="ECO:0008006" key="4">
    <source>
        <dbReference type="Google" id="ProtNLM"/>
    </source>
</evidence>
<proteinExistence type="predicted"/>
<dbReference type="InterPro" id="IPR041662">
    <property type="entry name" value="SusD-like_2"/>
</dbReference>
<dbReference type="InterPro" id="IPR011990">
    <property type="entry name" value="TPR-like_helical_dom_sf"/>
</dbReference>
<evidence type="ECO:0000313" key="3">
    <source>
        <dbReference type="Proteomes" id="UP000181790"/>
    </source>
</evidence>
<dbReference type="Pfam" id="PF12771">
    <property type="entry name" value="SusD-like_2"/>
    <property type="match status" value="1"/>
</dbReference>
<feature type="chain" id="PRO_5010269851" description="SusD/RagB family nutrient-binding outer membrane lipoprotein" evidence="1">
    <location>
        <begin position="26"/>
        <end position="486"/>
    </location>
</feature>
<reference evidence="2 3" key="1">
    <citation type="submission" date="2016-10" db="EMBL/GenBank/DDBJ databases">
        <title>Arsenicibacter rosenii gen. nov., sp. nov., an efficient arsenic-methylating bacterium isolated from an arsenic-contaminated paddy soil.</title>
        <authorList>
            <person name="Huang K."/>
        </authorList>
    </citation>
    <scope>NUCLEOTIDE SEQUENCE [LARGE SCALE GENOMIC DNA]</scope>
    <source>
        <strain evidence="2 3">SM-1</strain>
    </source>
</reference>
<organism evidence="2 3">
    <name type="scientific">Arsenicibacter rosenii</name>
    <dbReference type="NCBI Taxonomy" id="1750698"/>
    <lineage>
        <taxon>Bacteria</taxon>
        <taxon>Pseudomonadati</taxon>
        <taxon>Bacteroidota</taxon>
        <taxon>Cytophagia</taxon>
        <taxon>Cytophagales</taxon>
        <taxon>Spirosomataceae</taxon>
        <taxon>Arsenicibacter</taxon>
    </lineage>
</organism>
<accession>A0A1S2VIB4</accession>
<protein>
    <recommendedName>
        <fullName evidence="4">SusD/RagB family nutrient-binding outer membrane lipoprotein</fullName>
    </recommendedName>
</protein>
<name>A0A1S2VIB4_9BACT</name>
<dbReference type="EMBL" id="MORL01000006">
    <property type="protein sequence ID" value="OIN58491.1"/>
    <property type="molecule type" value="Genomic_DNA"/>
</dbReference>
<dbReference type="Gene3D" id="1.25.40.390">
    <property type="match status" value="1"/>
</dbReference>
<dbReference type="SUPFAM" id="SSF48452">
    <property type="entry name" value="TPR-like"/>
    <property type="match status" value="1"/>
</dbReference>
<evidence type="ECO:0000256" key="1">
    <source>
        <dbReference type="SAM" id="SignalP"/>
    </source>
</evidence>